<dbReference type="InterPro" id="IPR007845">
    <property type="entry name" value="HemS/ChuX_dom"/>
</dbReference>
<reference evidence="3 4" key="1">
    <citation type="submission" date="2016-10" db="EMBL/GenBank/DDBJ databases">
        <authorList>
            <person name="Varghese N."/>
            <person name="Submissions S."/>
        </authorList>
    </citation>
    <scope>NUCLEOTIDE SEQUENCE [LARGE SCALE GENOMIC DNA]</scope>
    <source>
        <strain evidence="3 4">DSM 2260</strain>
    </source>
</reference>
<evidence type="ECO:0000313" key="4">
    <source>
        <dbReference type="Proteomes" id="UP000198717"/>
    </source>
</evidence>
<dbReference type="CDD" id="cd16831">
    <property type="entry name" value="HemS-like_C"/>
    <property type="match status" value="1"/>
</dbReference>
<dbReference type="RefSeq" id="WP_090484701.1">
    <property type="nucleotide sequence ID" value="NZ_BJVY01000013.1"/>
</dbReference>
<accession>A0A511HED9</accession>
<organism evidence="2 5">
    <name type="scientific">Myxococcus virescens</name>
    <dbReference type="NCBI Taxonomy" id="83456"/>
    <lineage>
        <taxon>Bacteria</taxon>
        <taxon>Pseudomonadati</taxon>
        <taxon>Myxococcota</taxon>
        <taxon>Myxococcia</taxon>
        <taxon>Myxococcales</taxon>
        <taxon>Cystobacterineae</taxon>
        <taxon>Myxococcaceae</taxon>
        <taxon>Myxococcus</taxon>
    </lineage>
</organism>
<dbReference type="Proteomes" id="UP000198717">
    <property type="component" value="Unassembled WGS sequence"/>
</dbReference>
<gene>
    <name evidence="2" type="primary">hmuS</name>
    <name evidence="2" type="ORF">MVI01_28030</name>
    <name evidence="3" type="ORF">SAMN04488504_101355</name>
</gene>
<name>A0A511HED9_9BACT</name>
<dbReference type="InterPro" id="IPR053733">
    <property type="entry name" value="Heme_Transport_Util_sf"/>
</dbReference>
<keyword evidence="4" id="KW-1185">Reference proteome</keyword>
<dbReference type="EMBL" id="BJVY01000013">
    <property type="protein sequence ID" value="GEL71019.1"/>
    <property type="molecule type" value="Genomic_DNA"/>
</dbReference>
<protein>
    <submittedName>
        <fullName evidence="3">Hemin transport protein</fullName>
    </submittedName>
    <submittedName>
        <fullName evidence="2">Hemin-degrading factor</fullName>
    </submittedName>
</protein>
<proteinExistence type="predicted"/>
<dbReference type="GO" id="GO:0006826">
    <property type="term" value="P:iron ion transport"/>
    <property type="evidence" value="ECO:0007669"/>
    <property type="project" value="InterPro"/>
</dbReference>
<sequence>MNQTANSDVVSESTRLRQRWQTLREEQPRTRIRDAAEQLGVSEAQLLATGLGESVVRLDLRLDALLPRFESLGRVMSLTRNAHAVHEKRGTWRNIELHGKQGLVLDEEIDLRLFFTRWSFGFAIREPHGDGIRRSLQFFDASGTAVHKLYVEEAGREETFDTLVKEFTHADQSPVLSIVPATPAAAPKPDSEIDAEGLRSGWRALQDTHEFFMLLNRFSVARTQALRLAEPELTTSVAASSLTWVLEKAAATELPIMIFVGNPGCIQIHTGPVKNVKPMGPWMNVLDAGFNLHVRADHVHSAWVVRKPTRDGVVTSVELFNEAGENIALIFGKRKPGQPESPEWRALAEELAQALPASEVSR</sequence>
<dbReference type="Gene3D" id="3.40.1570.10">
    <property type="entry name" value="HemS/ChuS/ChuX like domains"/>
    <property type="match status" value="2"/>
</dbReference>
<dbReference type="EMBL" id="FNAJ01000001">
    <property type="protein sequence ID" value="SDD30903.1"/>
    <property type="molecule type" value="Genomic_DNA"/>
</dbReference>
<feature type="domain" description="Haemin-degrading HemS/ChuX" evidence="1">
    <location>
        <begin position="40"/>
        <end position="167"/>
    </location>
</feature>
<dbReference type="SUPFAM" id="SSF144064">
    <property type="entry name" value="Heme iron utilization protein-like"/>
    <property type="match status" value="1"/>
</dbReference>
<dbReference type="Pfam" id="PF05171">
    <property type="entry name" value="HemS"/>
    <property type="match status" value="2"/>
</dbReference>
<reference evidence="2 5" key="2">
    <citation type="submission" date="2019-07" db="EMBL/GenBank/DDBJ databases">
        <title>Whole genome shotgun sequence of Myxococcus virescens NBRC 100334.</title>
        <authorList>
            <person name="Hosoyama A."/>
            <person name="Uohara A."/>
            <person name="Ohji S."/>
            <person name="Ichikawa N."/>
        </authorList>
    </citation>
    <scope>NUCLEOTIDE SEQUENCE [LARGE SCALE GENOMIC DNA]</scope>
    <source>
        <strain evidence="2 5">NBRC 100334</strain>
    </source>
</reference>
<evidence type="ECO:0000259" key="1">
    <source>
        <dbReference type="Pfam" id="PF05171"/>
    </source>
</evidence>
<dbReference type="CDD" id="cd16830">
    <property type="entry name" value="HemS-like_N"/>
    <property type="match status" value="1"/>
</dbReference>
<comment type="caution">
    <text evidence="2">The sequence shown here is derived from an EMBL/GenBank/DDBJ whole genome shotgun (WGS) entry which is preliminary data.</text>
</comment>
<dbReference type="AlphaFoldDB" id="A0A511HED9"/>
<evidence type="ECO:0000313" key="3">
    <source>
        <dbReference type="EMBL" id="SDD30903.1"/>
    </source>
</evidence>
<dbReference type="Proteomes" id="UP000321224">
    <property type="component" value="Unassembled WGS sequence"/>
</dbReference>
<feature type="domain" description="Haemin-degrading HemS/ChuX" evidence="1">
    <location>
        <begin position="220"/>
        <end position="351"/>
    </location>
</feature>
<evidence type="ECO:0000313" key="5">
    <source>
        <dbReference type="Proteomes" id="UP000321224"/>
    </source>
</evidence>
<evidence type="ECO:0000313" key="2">
    <source>
        <dbReference type="EMBL" id="GEL71019.1"/>
    </source>
</evidence>